<evidence type="ECO:0000313" key="9">
    <source>
        <dbReference type="EMBL" id="RQH02798.1"/>
    </source>
</evidence>
<keyword evidence="10" id="KW-1185">Reference proteome</keyword>
<comment type="cofactor">
    <cofactor evidence="1">
        <name>FAD</name>
        <dbReference type="ChEBI" id="CHEBI:57692"/>
    </cofactor>
</comment>
<sequence length="397" mass="42371">MNAATDINLHDALAWPFFEDRHRALATGIEAWAREHLAHVSHDDVDATCRSLVRKLGTAGWLRYGVGGTAYGGHGDTIDTRAVCILRETLAKHCGLADFALAMQGLGSGAISLAGNDAQKSRYLPRVANGEALAAFALSEPEAGSDVGAMALAARVDGDDYVLDGEKTWISNGGIADFYVVFARTGEAPGSRGISAFVVDADTPGLEIAERIDVIAPHPLARLRFAGARVKRSQMLGVPGEGFKIAMRTLDIFRTSVAAASLGFARRALAEGLARAASRKMFGHTLGDFQLTQAKLAQMALTIDSSALLVYRAAWLRDQGESVTREAAMAKWHASEGAQQVIDAAVQLWGGMGVQSGNTVETLYREIRSLRIYEGATEVQQLIVGRDLLKEHAAAQA</sequence>
<dbReference type="Gene3D" id="1.10.540.10">
    <property type="entry name" value="Acyl-CoA dehydrogenase/oxidase, N-terminal domain"/>
    <property type="match status" value="1"/>
</dbReference>
<dbReference type="Pfam" id="PF00441">
    <property type="entry name" value="Acyl-CoA_dh_1"/>
    <property type="match status" value="1"/>
</dbReference>
<evidence type="ECO:0000256" key="4">
    <source>
        <dbReference type="ARBA" id="ARBA00022827"/>
    </source>
</evidence>
<comment type="caution">
    <text evidence="9">The sequence shown here is derived from an EMBL/GenBank/DDBJ whole genome shotgun (WGS) entry which is preliminary data.</text>
</comment>
<feature type="domain" description="Acyl-CoA dehydrogenase/oxidase N-terminal" evidence="8">
    <location>
        <begin position="20"/>
        <end position="131"/>
    </location>
</feature>
<dbReference type="InterPro" id="IPR006091">
    <property type="entry name" value="Acyl-CoA_Oxase/DH_mid-dom"/>
</dbReference>
<feature type="domain" description="Acyl-CoA dehydrogenase/oxidase C-terminal" evidence="6">
    <location>
        <begin position="240"/>
        <end position="388"/>
    </location>
</feature>
<gene>
    <name evidence="9" type="ORF">D1Y85_21975</name>
</gene>
<dbReference type="PANTHER" id="PTHR43884">
    <property type="entry name" value="ACYL-COA DEHYDROGENASE"/>
    <property type="match status" value="1"/>
</dbReference>
<dbReference type="SUPFAM" id="SSF47203">
    <property type="entry name" value="Acyl-CoA dehydrogenase C-terminal domain-like"/>
    <property type="match status" value="1"/>
</dbReference>
<dbReference type="Proteomes" id="UP000272778">
    <property type="component" value="Unassembled WGS sequence"/>
</dbReference>
<dbReference type="InterPro" id="IPR046373">
    <property type="entry name" value="Acyl-CoA_Oxase/DH_mid-dom_sf"/>
</dbReference>
<dbReference type="AlphaFoldDB" id="A0A3N6MHX3"/>
<dbReference type="Gene3D" id="1.20.140.10">
    <property type="entry name" value="Butyryl-CoA Dehydrogenase, subunit A, domain 3"/>
    <property type="match status" value="1"/>
</dbReference>
<dbReference type="FunFam" id="1.20.140.10:FF:000001">
    <property type="entry name" value="Acyl-CoA dehydrogenase"/>
    <property type="match status" value="1"/>
</dbReference>
<evidence type="ECO:0000259" key="6">
    <source>
        <dbReference type="Pfam" id="PF00441"/>
    </source>
</evidence>
<feature type="domain" description="Acyl-CoA oxidase/dehydrogenase middle" evidence="7">
    <location>
        <begin position="135"/>
        <end position="213"/>
    </location>
</feature>
<dbReference type="Pfam" id="PF02771">
    <property type="entry name" value="Acyl-CoA_dh_N"/>
    <property type="match status" value="1"/>
</dbReference>
<dbReference type="PROSITE" id="PS00072">
    <property type="entry name" value="ACYL_COA_DH_1"/>
    <property type="match status" value="1"/>
</dbReference>
<keyword evidence="4" id="KW-0274">FAD</keyword>
<dbReference type="GO" id="GO:0003995">
    <property type="term" value="F:acyl-CoA dehydrogenase activity"/>
    <property type="evidence" value="ECO:0007669"/>
    <property type="project" value="InterPro"/>
</dbReference>
<dbReference type="GO" id="GO:0050660">
    <property type="term" value="F:flavin adenine dinucleotide binding"/>
    <property type="evidence" value="ECO:0007669"/>
    <property type="project" value="InterPro"/>
</dbReference>
<proteinExistence type="inferred from homology"/>
<dbReference type="InterPro" id="IPR006089">
    <property type="entry name" value="Acyl-CoA_DH_CS"/>
</dbReference>
<protein>
    <submittedName>
        <fullName evidence="9">Acyl-CoA dehydrogenase</fullName>
    </submittedName>
</protein>
<organism evidence="9 10">
    <name type="scientific">Paraburkholderia dinghuensis</name>
    <dbReference type="NCBI Taxonomy" id="2305225"/>
    <lineage>
        <taxon>Bacteria</taxon>
        <taxon>Pseudomonadati</taxon>
        <taxon>Pseudomonadota</taxon>
        <taxon>Betaproteobacteria</taxon>
        <taxon>Burkholderiales</taxon>
        <taxon>Burkholderiaceae</taxon>
        <taxon>Paraburkholderia</taxon>
    </lineage>
</organism>
<evidence type="ECO:0000256" key="2">
    <source>
        <dbReference type="ARBA" id="ARBA00009347"/>
    </source>
</evidence>
<dbReference type="PANTHER" id="PTHR43884:SF22">
    <property type="entry name" value="BLR3437 PROTEIN"/>
    <property type="match status" value="1"/>
</dbReference>
<dbReference type="Gene3D" id="2.40.110.10">
    <property type="entry name" value="Butyryl-CoA Dehydrogenase, subunit A, domain 2"/>
    <property type="match status" value="1"/>
</dbReference>
<accession>A0A3N6MHX3</accession>
<dbReference type="InterPro" id="IPR036250">
    <property type="entry name" value="AcylCo_DH-like_C"/>
</dbReference>
<dbReference type="InterPro" id="IPR009100">
    <property type="entry name" value="AcylCoA_DH/oxidase_NM_dom_sf"/>
</dbReference>
<dbReference type="InterPro" id="IPR013786">
    <property type="entry name" value="AcylCoA_DH/ox_N"/>
</dbReference>
<evidence type="ECO:0000259" key="8">
    <source>
        <dbReference type="Pfam" id="PF02771"/>
    </source>
</evidence>
<dbReference type="InterPro" id="IPR037069">
    <property type="entry name" value="AcylCoA_DH/ox_N_sf"/>
</dbReference>
<comment type="similarity">
    <text evidence="2">Belongs to the acyl-CoA dehydrogenase family.</text>
</comment>
<reference evidence="9 10" key="1">
    <citation type="submission" date="2018-11" db="EMBL/GenBank/DDBJ databases">
        <title>Paraburkholderia sp. DHOA04, isolated from soil.</title>
        <authorList>
            <person name="Gao Z.-H."/>
            <person name="Qiu L.-H."/>
            <person name="Fu J.-C."/>
        </authorList>
    </citation>
    <scope>NUCLEOTIDE SEQUENCE [LARGE SCALE GENOMIC DNA]</scope>
    <source>
        <strain evidence="9 10">DHOA04</strain>
    </source>
</reference>
<dbReference type="RefSeq" id="WP_124153182.1">
    <property type="nucleotide sequence ID" value="NZ_RQIS01000018.1"/>
</dbReference>
<dbReference type="OrthoDB" id="9770681at2"/>
<name>A0A3N6MHX3_9BURK</name>
<keyword evidence="3" id="KW-0285">Flavoprotein</keyword>
<dbReference type="EMBL" id="RQIS01000018">
    <property type="protein sequence ID" value="RQH02798.1"/>
    <property type="molecule type" value="Genomic_DNA"/>
</dbReference>
<evidence type="ECO:0000256" key="1">
    <source>
        <dbReference type="ARBA" id="ARBA00001974"/>
    </source>
</evidence>
<dbReference type="SUPFAM" id="SSF56645">
    <property type="entry name" value="Acyl-CoA dehydrogenase NM domain-like"/>
    <property type="match status" value="1"/>
</dbReference>
<evidence type="ECO:0000313" key="10">
    <source>
        <dbReference type="Proteomes" id="UP000272778"/>
    </source>
</evidence>
<dbReference type="Pfam" id="PF02770">
    <property type="entry name" value="Acyl-CoA_dh_M"/>
    <property type="match status" value="1"/>
</dbReference>
<dbReference type="InterPro" id="IPR009075">
    <property type="entry name" value="AcylCo_DH/oxidase_C"/>
</dbReference>
<evidence type="ECO:0000259" key="7">
    <source>
        <dbReference type="Pfam" id="PF02770"/>
    </source>
</evidence>
<evidence type="ECO:0000256" key="3">
    <source>
        <dbReference type="ARBA" id="ARBA00022630"/>
    </source>
</evidence>
<keyword evidence="5" id="KW-0560">Oxidoreductase</keyword>
<evidence type="ECO:0000256" key="5">
    <source>
        <dbReference type="ARBA" id="ARBA00023002"/>
    </source>
</evidence>